<feature type="domain" description="Kinesin-like" evidence="1">
    <location>
        <begin position="4"/>
        <end position="68"/>
    </location>
</feature>
<name>A0A816HHL0_ADIRI</name>
<dbReference type="Pfam" id="PF12473">
    <property type="entry name" value="DUF3694"/>
    <property type="match status" value="1"/>
</dbReference>
<proteinExistence type="predicted"/>
<evidence type="ECO:0000313" key="3">
    <source>
        <dbReference type="Proteomes" id="UP000663828"/>
    </source>
</evidence>
<organism evidence="2 3">
    <name type="scientific">Adineta ricciae</name>
    <name type="common">Rotifer</name>
    <dbReference type="NCBI Taxonomy" id="249248"/>
    <lineage>
        <taxon>Eukaryota</taxon>
        <taxon>Metazoa</taxon>
        <taxon>Spiralia</taxon>
        <taxon>Gnathifera</taxon>
        <taxon>Rotifera</taxon>
        <taxon>Eurotatoria</taxon>
        <taxon>Bdelloidea</taxon>
        <taxon>Adinetida</taxon>
        <taxon>Adinetidae</taxon>
        <taxon>Adineta</taxon>
    </lineage>
</organism>
<reference evidence="2" key="1">
    <citation type="submission" date="2021-02" db="EMBL/GenBank/DDBJ databases">
        <authorList>
            <person name="Nowell W R."/>
        </authorList>
    </citation>
    <scope>NUCLEOTIDE SEQUENCE</scope>
</reference>
<feature type="non-terminal residue" evidence="2">
    <location>
        <position position="1"/>
    </location>
</feature>
<evidence type="ECO:0000313" key="2">
    <source>
        <dbReference type="EMBL" id="CAF1687460.1"/>
    </source>
</evidence>
<sequence length="190" mass="21472">MGKSEDGRYYMVRGNWEPLARGFKELTHLNEETPKGARVFLTIALDLVISGIHEPVRFLIEAKARVCVANSKGDILSQDISDTIWSSFKKLSPFTEEFDMILKEVSSKNVSQDDTYEVILLESQSEAERRAKLRQTAAAAAEDDDDEPMVSGFGHVSKECDEEVLGNWSDILSKWRKNYAERPRGLQSLV</sequence>
<dbReference type="AlphaFoldDB" id="A0A816HHL0"/>
<comment type="caution">
    <text evidence="2">The sequence shown here is derived from an EMBL/GenBank/DDBJ whole genome shotgun (WGS) entry which is preliminary data.</text>
</comment>
<dbReference type="Proteomes" id="UP000663828">
    <property type="component" value="Unassembled WGS sequence"/>
</dbReference>
<dbReference type="EMBL" id="CAJNOR010017537">
    <property type="protein sequence ID" value="CAF1687460.1"/>
    <property type="molecule type" value="Genomic_DNA"/>
</dbReference>
<accession>A0A816HHL0</accession>
<evidence type="ECO:0000259" key="1">
    <source>
        <dbReference type="Pfam" id="PF12473"/>
    </source>
</evidence>
<gene>
    <name evidence="2" type="ORF">XAT740_LOCUS62409</name>
</gene>
<protein>
    <recommendedName>
        <fullName evidence="1">Kinesin-like domain-containing protein</fullName>
    </recommendedName>
</protein>
<dbReference type="InterPro" id="IPR022164">
    <property type="entry name" value="Kinesin-like"/>
</dbReference>
<keyword evidence="3" id="KW-1185">Reference proteome</keyword>